<evidence type="ECO:0000313" key="4">
    <source>
        <dbReference type="EMBL" id="CCA16100.1"/>
    </source>
</evidence>
<reference evidence="4" key="2">
    <citation type="submission" date="2011-02" db="EMBL/GenBank/DDBJ databases">
        <authorList>
            <person name="MacLean D."/>
        </authorList>
    </citation>
    <scope>NUCLEOTIDE SEQUENCE</scope>
</reference>
<dbReference type="GO" id="GO:0000776">
    <property type="term" value="C:kinetochore"/>
    <property type="evidence" value="ECO:0007669"/>
    <property type="project" value="TreeGrafter"/>
</dbReference>
<dbReference type="InterPro" id="IPR033494">
    <property type="entry name" value="NUDE"/>
</dbReference>
<sequence>MDTAIEPEQREISISFLQLQLEQKIEELKQVQTAFEEYTESSHELEQELEQELTRTEARNTHLSKRVQTYEHEIQSLRDRLSQLSVEFHTSEQQNALLLSSVKEQERVKIELEQQLDESLTEIRILRATEDDLKHRFEREMEEKIFLNSENEELRRQQQLTEERFRTQINDLKLELDLQRRSHEKCASKNERTATNENEGDRRKGYQTIIEALQRDMETLAAEFQNERHLRQCMEHELAQKNAQVLHSEAMETEIIELNDELIDKAKDTRERDFRVCKGLYTLGR</sequence>
<reference evidence="4" key="1">
    <citation type="journal article" date="2011" name="PLoS Biol.">
        <title>Gene gain and loss during evolution of obligate parasitism in the white rust pathogen of Arabidopsis thaliana.</title>
        <authorList>
            <person name="Kemen E."/>
            <person name="Gardiner A."/>
            <person name="Schultz-Larsen T."/>
            <person name="Kemen A.C."/>
            <person name="Balmuth A.L."/>
            <person name="Robert-Seilaniantz A."/>
            <person name="Bailey K."/>
            <person name="Holub E."/>
            <person name="Studholme D.J."/>
            <person name="Maclean D."/>
            <person name="Jones J.D."/>
        </authorList>
    </citation>
    <scope>NUCLEOTIDE SEQUENCE</scope>
</reference>
<dbReference type="GO" id="GO:0051642">
    <property type="term" value="P:centrosome localization"/>
    <property type="evidence" value="ECO:0007669"/>
    <property type="project" value="TreeGrafter"/>
</dbReference>
<dbReference type="GO" id="GO:0008017">
    <property type="term" value="F:microtubule binding"/>
    <property type="evidence" value="ECO:0007669"/>
    <property type="project" value="InterPro"/>
</dbReference>
<dbReference type="PANTHER" id="PTHR10921">
    <property type="entry name" value="NUCLEAR DISTRIBUTION PROTEIN NUDE HOMOLOG 1"/>
    <property type="match status" value="1"/>
</dbReference>
<protein>
    <submittedName>
        <fullName evidence="4">Kinesinlike protein putative</fullName>
    </submittedName>
</protein>
<dbReference type="HOGENOM" id="CLU_978008_0_0_1"/>
<gene>
    <name evidence="4" type="primary">AlNc14C18G1886</name>
    <name evidence="4" type="ORF">ALNC14_022430</name>
</gene>
<accession>F0W4R5</accession>
<evidence type="ECO:0000256" key="3">
    <source>
        <dbReference type="SAM" id="Coils"/>
    </source>
</evidence>
<feature type="coiled-coil region" evidence="3">
    <location>
        <begin position="14"/>
        <end position="164"/>
    </location>
</feature>
<dbReference type="GO" id="GO:0005871">
    <property type="term" value="C:kinesin complex"/>
    <property type="evidence" value="ECO:0007669"/>
    <property type="project" value="TreeGrafter"/>
</dbReference>
<feature type="coiled-coil region" evidence="3">
    <location>
        <begin position="203"/>
        <end position="230"/>
    </location>
</feature>
<keyword evidence="2 3" id="KW-0175">Coiled coil</keyword>
<name>F0W4R5_9STRA</name>
<dbReference type="EMBL" id="FR824063">
    <property type="protein sequence ID" value="CCA16100.1"/>
    <property type="molecule type" value="Genomic_DNA"/>
</dbReference>
<dbReference type="GO" id="GO:0007020">
    <property type="term" value="P:microtubule nucleation"/>
    <property type="evidence" value="ECO:0007669"/>
    <property type="project" value="TreeGrafter"/>
</dbReference>
<dbReference type="GO" id="GO:0000132">
    <property type="term" value="P:establishment of mitotic spindle orientation"/>
    <property type="evidence" value="ECO:0007669"/>
    <property type="project" value="TreeGrafter"/>
</dbReference>
<evidence type="ECO:0000256" key="1">
    <source>
        <dbReference type="ARBA" id="ARBA00007429"/>
    </source>
</evidence>
<comment type="similarity">
    <text evidence="1">Belongs to the nudE family.</text>
</comment>
<dbReference type="GO" id="GO:0007059">
    <property type="term" value="P:chromosome segregation"/>
    <property type="evidence" value="ECO:0007669"/>
    <property type="project" value="TreeGrafter"/>
</dbReference>
<dbReference type="GO" id="GO:0047496">
    <property type="term" value="P:vesicle transport along microtubule"/>
    <property type="evidence" value="ECO:0007669"/>
    <property type="project" value="TreeGrafter"/>
</dbReference>
<dbReference type="PANTHER" id="PTHR10921:SF1">
    <property type="entry name" value="NUCLEAR DISTRIBUTION PROTEIN NUDE HOMOLOG"/>
    <property type="match status" value="1"/>
</dbReference>
<dbReference type="AlphaFoldDB" id="F0W4R5"/>
<dbReference type="GO" id="GO:0005813">
    <property type="term" value="C:centrosome"/>
    <property type="evidence" value="ECO:0007669"/>
    <property type="project" value="TreeGrafter"/>
</dbReference>
<organism evidence="4">
    <name type="scientific">Albugo laibachii Nc14</name>
    <dbReference type="NCBI Taxonomy" id="890382"/>
    <lineage>
        <taxon>Eukaryota</taxon>
        <taxon>Sar</taxon>
        <taxon>Stramenopiles</taxon>
        <taxon>Oomycota</taxon>
        <taxon>Peronosporomycetes</taxon>
        <taxon>Albuginales</taxon>
        <taxon>Albuginaceae</taxon>
        <taxon>Albugo</taxon>
    </lineage>
</organism>
<evidence type="ECO:0000256" key="2">
    <source>
        <dbReference type="ARBA" id="ARBA00023054"/>
    </source>
</evidence>
<dbReference type="GO" id="GO:0007100">
    <property type="term" value="P:mitotic centrosome separation"/>
    <property type="evidence" value="ECO:0007669"/>
    <property type="project" value="TreeGrafter"/>
</dbReference>
<proteinExistence type="inferred from homology"/>